<dbReference type="EMBL" id="CATOUU010000694">
    <property type="protein sequence ID" value="CAI9941593.1"/>
    <property type="molecule type" value="Genomic_DNA"/>
</dbReference>
<evidence type="ECO:0000313" key="1">
    <source>
        <dbReference type="EMBL" id="CAI9922967.1"/>
    </source>
</evidence>
<sequence length="179" mass="19590">MLAILQFCLQDDQLLTISSLTLYSIQNGNCVYVASTLSTLYNTTAIYDINQTLSPKCASAEVSFSSSLSGSFANVILIGNIYLMTNKTTKLFLSRFVGHIFDFSAQNCSSDFKYFLNGETVIGAEGIVVFDSNFDGAVLGVNVVKEENGAELTRSCEDSGKWMLPYLAFGIFYIAILHC</sequence>
<reference evidence="6 11" key="2">
    <citation type="submission" date="2024-07" db="EMBL/GenBank/DDBJ databases">
        <authorList>
            <person name="Akdeniz Z."/>
        </authorList>
    </citation>
    <scope>NUCLEOTIDE SEQUENCE [LARGE SCALE GENOMIC DNA]</scope>
</reference>
<evidence type="ECO:0000313" key="11">
    <source>
        <dbReference type="Proteomes" id="UP001642409"/>
    </source>
</evidence>
<name>A0AA86UIR6_9EUKA</name>
<dbReference type="EMBL" id="CAXDID020000772">
    <property type="protein sequence ID" value="CAL6113685.1"/>
    <property type="molecule type" value="Genomic_DNA"/>
</dbReference>
<proteinExistence type="predicted"/>
<evidence type="ECO:0000313" key="7">
    <source>
        <dbReference type="EMBL" id="CAL6025600.1"/>
    </source>
</evidence>
<reference evidence="3" key="1">
    <citation type="submission" date="2023-06" db="EMBL/GenBank/DDBJ databases">
        <authorList>
            <person name="Kurt Z."/>
        </authorList>
    </citation>
    <scope>NUCLEOTIDE SEQUENCE</scope>
</reference>
<accession>A0AA86UIR6</accession>
<dbReference type="EMBL" id="CATOUU010000269">
    <property type="protein sequence ID" value="CAI9922967.1"/>
    <property type="molecule type" value="Genomic_DNA"/>
</dbReference>
<dbReference type="EMBL" id="CAXDID020000155">
    <property type="protein sequence ID" value="CAL6043089.1"/>
    <property type="molecule type" value="Genomic_DNA"/>
</dbReference>
<protein>
    <submittedName>
        <fullName evidence="6">Hypothetical_protein</fullName>
    </submittedName>
</protein>
<dbReference type="EMBL" id="CAXDID020000099">
    <property type="protein sequence ID" value="CAL6025600.1"/>
    <property type="molecule type" value="Genomic_DNA"/>
</dbReference>
<dbReference type="Proteomes" id="UP001642409">
    <property type="component" value="Unassembled WGS sequence"/>
</dbReference>
<evidence type="ECO:0000313" key="10">
    <source>
        <dbReference type="EMBL" id="CAL6113685.1"/>
    </source>
</evidence>
<evidence type="ECO:0000313" key="8">
    <source>
        <dbReference type="EMBL" id="CAL6043089.1"/>
    </source>
</evidence>
<dbReference type="EMBL" id="CAXDID020000772">
    <property type="protein sequence ID" value="CAL6113665.1"/>
    <property type="molecule type" value="Genomic_DNA"/>
</dbReference>
<keyword evidence="11" id="KW-1185">Reference proteome</keyword>
<organism evidence="3">
    <name type="scientific">Hexamita inflata</name>
    <dbReference type="NCBI Taxonomy" id="28002"/>
    <lineage>
        <taxon>Eukaryota</taxon>
        <taxon>Metamonada</taxon>
        <taxon>Diplomonadida</taxon>
        <taxon>Hexamitidae</taxon>
        <taxon>Hexamitinae</taxon>
        <taxon>Hexamita</taxon>
    </lineage>
</organism>
<dbReference type="EMBL" id="CATOUU010000782">
    <property type="protein sequence ID" value="CAI9947905.1"/>
    <property type="molecule type" value="Genomic_DNA"/>
</dbReference>
<dbReference type="AlphaFoldDB" id="A0AA86UIR6"/>
<evidence type="ECO:0000313" key="2">
    <source>
        <dbReference type="EMBL" id="CAI9922977.1"/>
    </source>
</evidence>
<evidence type="ECO:0000313" key="5">
    <source>
        <dbReference type="EMBL" id="CAI9947905.1"/>
    </source>
</evidence>
<evidence type="ECO:0000313" key="4">
    <source>
        <dbReference type="EMBL" id="CAI9941604.1"/>
    </source>
</evidence>
<dbReference type="EMBL" id="CATOUU010000694">
    <property type="protein sequence ID" value="CAI9941604.1"/>
    <property type="molecule type" value="Genomic_DNA"/>
</dbReference>
<evidence type="ECO:0000313" key="9">
    <source>
        <dbReference type="EMBL" id="CAL6113665.1"/>
    </source>
</evidence>
<gene>
    <name evidence="1" type="ORF">HINF_LOCUS10612</name>
    <name evidence="2" type="ORF">HINF_LOCUS10622</name>
    <name evidence="3" type="ORF">HINF_LOCUS29238</name>
    <name evidence="4" type="ORF">HINF_LOCUS29249</name>
    <name evidence="6" type="ORF">HINF_LOCUS30427</name>
    <name evidence="7" type="ORF">HINF_LOCUS30438</name>
    <name evidence="5" type="ORF">HINF_LOCUS35550</name>
    <name evidence="8" type="ORF">HINF_LOCUS39908</name>
    <name evidence="9" type="ORF">HINF_LOCUS77614</name>
    <name evidence="10" type="ORF">HINF_LOCUS77624</name>
</gene>
<dbReference type="EMBL" id="CAXDID020000099">
    <property type="protein sequence ID" value="CAL6025589.1"/>
    <property type="molecule type" value="Genomic_DNA"/>
</dbReference>
<dbReference type="EMBL" id="CATOUU010000269">
    <property type="protein sequence ID" value="CAI9922977.1"/>
    <property type="molecule type" value="Genomic_DNA"/>
</dbReference>
<evidence type="ECO:0000313" key="3">
    <source>
        <dbReference type="EMBL" id="CAI9941593.1"/>
    </source>
</evidence>
<evidence type="ECO:0000313" key="6">
    <source>
        <dbReference type="EMBL" id="CAL6025589.1"/>
    </source>
</evidence>
<comment type="caution">
    <text evidence="3">The sequence shown here is derived from an EMBL/GenBank/DDBJ whole genome shotgun (WGS) entry which is preliminary data.</text>
</comment>